<gene>
    <name evidence="6" type="ORF">EDM22_01375</name>
</gene>
<dbReference type="InterPro" id="IPR036388">
    <property type="entry name" value="WH-like_DNA-bd_sf"/>
</dbReference>
<keyword evidence="2" id="KW-0238">DNA-binding</keyword>
<comment type="caution">
    <text evidence="6">The sequence shown here is derived from an EMBL/GenBank/DDBJ whole genome shotgun (WGS) entry which is preliminary data.</text>
</comment>
<dbReference type="GO" id="GO:0003677">
    <property type="term" value="F:DNA binding"/>
    <property type="evidence" value="ECO:0007669"/>
    <property type="project" value="UniProtKB-KW"/>
</dbReference>
<dbReference type="EMBL" id="RHHB01000001">
    <property type="protein sequence ID" value="RNB52384.1"/>
    <property type="molecule type" value="Genomic_DNA"/>
</dbReference>
<feature type="compositionally biased region" description="Gly residues" evidence="4">
    <location>
        <begin position="59"/>
        <end position="71"/>
    </location>
</feature>
<dbReference type="PROSITE" id="PS50043">
    <property type="entry name" value="HTH_LUXR_2"/>
    <property type="match status" value="1"/>
</dbReference>
<evidence type="ECO:0000256" key="1">
    <source>
        <dbReference type="ARBA" id="ARBA00023015"/>
    </source>
</evidence>
<dbReference type="OrthoDB" id="3197423at2"/>
<keyword evidence="3" id="KW-0804">Transcription</keyword>
<dbReference type="PANTHER" id="PTHR43214:SF24">
    <property type="entry name" value="TRANSCRIPTIONAL REGULATORY PROTEIN NARL-RELATED"/>
    <property type="match status" value="1"/>
</dbReference>
<dbReference type="CDD" id="cd06170">
    <property type="entry name" value="LuxR_C_like"/>
    <property type="match status" value="1"/>
</dbReference>
<dbReference type="Gene3D" id="1.10.10.10">
    <property type="entry name" value="Winged helix-like DNA-binding domain superfamily/Winged helix DNA-binding domain"/>
    <property type="match status" value="1"/>
</dbReference>
<dbReference type="Pfam" id="PF00196">
    <property type="entry name" value="GerE"/>
    <property type="match status" value="1"/>
</dbReference>
<dbReference type="SMART" id="SM00421">
    <property type="entry name" value="HTH_LUXR"/>
    <property type="match status" value="1"/>
</dbReference>
<dbReference type="Proteomes" id="UP000275048">
    <property type="component" value="Unassembled WGS sequence"/>
</dbReference>
<keyword evidence="7" id="KW-1185">Reference proteome</keyword>
<reference evidence="6 7" key="1">
    <citation type="submission" date="2018-10" db="EMBL/GenBank/DDBJ databases">
        <title>Isolation, diversity and antibacterial activity of antinobacteria from the wheat rhizosphere soil.</title>
        <authorList>
            <person name="Sun T."/>
        </authorList>
    </citation>
    <scope>NUCLEOTIDE SEQUENCE [LARGE SCALE GENOMIC DNA]</scope>
    <source>
        <strain evidence="6 7">SJ-23</strain>
    </source>
</reference>
<evidence type="ECO:0000259" key="5">
    <source>
        <dbReference type="PROSITE" id="PS50043"/>
    </source>
</evidence>
<protein>
    <submittedName>
        <fullName evidence="6">LuxR family transcriptional regulator</fullName>
    </submittedName>
</protein>
<dbReference type="AlphaFoldDB" id="A0A3M8AME5"/>
<dbReference type="InterPro" id="IPR016032">
    <property type="entry name" value="Sig_transdc_resp-reg_C-effctor"/>
</dbReference>
<dbReference type="InterPro" id="IPR000792">
    <property type="entry name" value="Tscrpt_reg_LuxR_C"/>
</dbReference>
<keyword evidence="1" id="KW-0805">Transcription regulation</keyword>
<dbReference type="SUPFAM" id="SSF46894">
    <property type="entry name" value="C-terminal effector domain of the bipartite response regulators"/>
    <property type="match status" value="1"/>
</dbReference>
<dbReference type="GO" id="GO:0006355">
    <property type="term" value="P:regulation of DNA-templated transcription"/>
    <property type="evidence" value="ECO:0007669"/>
    <property type="project" value="InterPro"/>
</dbReference>
<proteinExistence type="predicted"/>
<dbReference type="InterPro" id="IPR039420">
    <property type="entry name" value="WalR-like"/>
</dbReference>
<dbReference type="PANTHER" id="PTHR43214">
    <property type="entry name" value="TWO-COMPONENT RESPONSE REGULATOR"/>
    <property type="match status" value="1"/>
</dbReference>
<evidence type="ECO:0000256" key="3">
    <source>
        <dbReference type="ARBA" id="ARBA00023163"/>
    </source>
</evidence>
<organism evidence="6 7">
    <name type="scientific">Agromyces tardus</name>
    <dbReference type="NCBI Taxonomy" id="2583849"/>
    <lineage>
        <taxon>Bacteria</taxon>
        <taxon>Bacillati</taxon>
        <taxon>Actinomycetota</taxon>
        <taxon>Actinomycetes</taxon>
        <taxon>Micrococcales</taxon>
        <taxon>Microbacteriaceae</taxon>
        <taxon>Agromyces</taxon>
    </lineage>
</organism>
<feature type="domain" description="HTH luxR-type" evidence="5">
    <location>
        <begin position="316"/>
        <end position="381"/>
    </location>
</feature>
<evidence type="ECO:0000313" key="7">
    <source>
        <dbReference type="Proteomes" id="UP000275048"/>
    </source>
</evidence>
<sequence length="383" mass="41480">MHELALDAVGRVPRRREDADRRAVGEREGALDRRRRGRIGALRCLRGWRRRRVGGGLGFAGGAGGSAGGGREQQAAGRGEEDRSDLDAGHGRTLDPAGGPCLVALPPLSPDGSRHDTRCSVLALKAITARGEENTRMVGARFEADVISLARAGAEGAEVMPEALALLDRHIGATVLSVSMMSLGSEVPAEVALRGSAPLTAAETAEWQRLIGTHPYFAHIVTSTPSTSRLTDVVDLERFQHSEVYERLLQPRASRYQVALPLERTPHRMVLMSLWRDRADFTDDEVVALELFRTAVAAALAFRAAIESLQSRARVTDAAPRRLTPRQRQVAALVELGLTNGQIGARLGLTERTVRKHVGDLFVALECDSRTLIAVRWRAAAPS</sequence>
<evidence type="ECO:0000313" key="6">
    <source>
        <dbReference type="EMBL" id="RNB52384.1"/>
    </source>
</evidence>
<evidence type="ECO:0000256" key="2">
    <source>
        <dbReference type="ARBA" id="ARBA00023125"/>
    </source>
</evidence>
<name>A0A3M8AME5_9MICO</name>
<accession>A0A3M8AME5</accession>
<feature type="compositionally biased region" description="Basic and acidic residues" evidence="4">
    <location>
        <begin position="78"/>
        <end position="93"/>
    </location>
</feature>
<feature type="compositionally biased region" description="Basic and acidic residues" evidence="4">
    <location>
        <begin position="15"/>
        <end position="32"/>
    </location>
</feature>
<dbReference type="PRINTS" id="PR00038">
    <property type="entry name" value="HTHLUXR"/>
</dbReference>
<evidence type="ECO:0000256" key="4">
    <source>
        <dbReference type="SAM" id="MobiDB-lite"/>
    </source>
</evidence>
<feature type="region of interest" description="Disordered" evidence="4">
    <location>
        <begin position="1"/>
        <end position="32"/>
    </location>
</feature>
<feature type="region of interest" description="Disordered" evidence="4">
    <location>
        <begin position="59"/>
        <end position="101"/>
    </location>
</feature>